<dbReference type="Proteomes" id="UP001642540">
    <property type="component" value="Unassembled WGS sequence"/>
</dbReference>
<feature type="chain" id="PRO_5046807841" evidence="1">
    <location>
        <begin position="18"/>
        <end position="409"/>
    </location>
</feature>
<keyword evidence="1" id="KW-0732">Signal</keyword>
<evidence type="ECO:0000313" key="3">
    <source>
        <dbReference type="Proteomes" id="UP001642540"/>
    </source>
</evidence>
<keyword evidence="3" id="KW-1185">Reference proteome</keyword>
<evidence type="ECO:0000313" key="2">
    <source>
        <dbReference type="EMBL" id="CAL8071492.1"/>
    </source>
</evidence>
<name>A0ABP1PN58_9HEXA</name>
<proteinExistence type="predicted"/>
<dbReference type="EMBL" id="CAXLJM020000006">
    <property type="protein sequence ID" value="CAL8071492.1"/>
    <property type="molecule type" value="Genomic_DNA"/>
</dbReference>
<feature type="signal peptide" evidence="1">
    <location>
        <begin position="1"/>
        <end position="17"/>
    </location>
</feature>
<evidence type="ECO:0000256" key="1">
    <source>
        <dbReference type="SAM" id="SignalP"/>
    </source>
</evidence>
<gene>
    <name evidence="2" type="ORF">ODALV1_LOCUS1742</name>
</gene>
<accession>A0ABP1PN58</accession>
<organism evidence="2 3">
    <name type="scientific">Orchesella dallaii</name>
    <dbReference type="NCBI Taxonomy" id="48710"/>
    <lineage>
        <taxon>Eukaryota</taxon>
        <taxon>Metazoa</taxon>
        <taxon>Ecdysozoa</taxon>
        <taxon>Arthropoda</taxon>
        <taxon>Hexapoda</taxon>
        <taxon>Collembola</taxon>
        <taxon>Entomobryomorpha</taxon>
        <taxon>Entomobryoidea</taxon>
        <taxon>Orchesellidae</taxon>
        <taxon>Orchesellinae</taxon>
        <taxon>Orchesella</taxon>
    </lineage>
</organism>
<protein>
    <submittedName>
        <fullName evidence="2">Uncharacterized protein</fullName>
    </submittedName>
</protein>
<comment type="caution">
    <text evidence="2">The sequence shown here is derived from an EMBL/GenBank/DDBJ whole genome shotgun (WGS) entry which is preliminary data.</text>
</comment>
<sequence length="409" mass="46404">MSVIFLIFALGVLACEANTADHKEIPEGDCKSHYSTWDHVHYLRLTGNESLPEADLQELCLRVNRKGIISYHDAKTTLFSCNYTWSKPVHCYSTESKPHPHAVGTITITLVWMDDTSRHLLLVLCASEAKQKYWLLASNEAVIDSKIKTKVLNTISGLGFDRKKVLYQDHSKCTEVKFKNDISNKMQFLLLLLTLGVLACAANQTYHDSIMDGHCHSKYPWAENADLNDVRRVIHGDDGILTRDWWVLMTSKHLAYHLGLQFLGNDSLSEFQFQELCLRLNEDGIFSLLDPNNMLVICNITNLYWMFCHFPDSNPHVVGELEVTVAWADDNHYNVLIVFCASESIQPYWLLISRFPLLLEDGLQTKVLDIVSDLGFDNDKVFKMAAKNQFGTRSSGDCVTAGKPVTRKP</sequence>
<reference evidence="2 3" key="1">
    <citation type="submission" date="2024-08" db="EMBL/GenBank/DDBJ databases">
        <authorList>
            <person name="Cucini C."/>
            <person name="Frati F."/>
        </authorList>
    </citation>
    <scope>NUCLEOTIDE SEQUENCE [LARGE SCALE GENOMIC DNA]</scope>
</reference>